<dbReference type="InterPro" id="IPR015915">
    <property type="entry name" value="Kelch-typ_b-propeller"/>
</dbReference>
<evidence type="ECO:0000256" key="1">
    <source>
        <dbReference type="SAM" id="SignalP"/>
    </source>
</evidence>
<dbReference type="InterPro" id="IPR052392">
    <property type="entry name" value="Kelch-BTB_domain-containing"/>
</dbReference>
<dbReference type="STRING" id="278938.A0A4Z1KGN2"/>
<feature type="signal peptide" evidence="1">
    <location>
        <begin position="1"/>
        <end position="20"/>
    </location>
</feature>
<evidence type="ECO:0000313" key="2">
    <source>
        <dbReference type="EMBL" id="TGO80607.1"/>
    </source>
</evidence>
<dbReference type="Gene3D" id="2.120.10.80">
    <property type="entry name" value="Kelch-type beta propeller"/>
    <property type="match status" value="2"/>
</dbReference>
<evidence type="ECO:0000313" key="3">
    <source>
        <dbReference type="Proteomes" id="UP000297229"/>
    </source>
</evidence>
<accession>A0A4Z1KGN2</accession>
<organism evidence="2 3">
    <name type="scientific">Botrytis elliptica</name>
    <dbReference type="NCBI Taxonomy" id="278938"/>
    <lineage>
        <taxon>Eukaryota</taxon>
        <taxon>Fungi</taxon>
        <taxon>Dikarya</taxon>
        <taxon>Ascomycota</taxon>
        <taxon>Pezizomycotina</taxon>
        <taxon>Leotiomycetes</taxon>
        <taxon>Helotiales</taxon>
        <taxon>Sclerotiniaceae</taxon>
        <taxon>Botrytis</taxon>
    </lineage>
</organism>
<dbReference type="EMBL" id="PQXM01000004">
    <property type="protein sequence ID" value="TGO80607.1"/>
    <property type="molecule type" value="Genomic_DNA"/>
</dbReference>
<dbReference type="Proteomes" id="UP000297229">
    <property type="component" value="Unassembled WGS sequence"/>
</dbReference>
<dbReference type="SUPFAM" id="SSF117281">
    <property type="entry name" value="Kelch motif"/>
    <property type="match status" value="2"/>
</dbReference>
<dbReference type="InterPro" id="IPR006652">
    <property type="entry name" value="Kelch_1"/>
</dbReference>
<dbReference type="PANTHER" id="PTHR46375">
    <property type="entry name" value="KELCH REPEAT AND BTB DOMAIN-CONTAINING PROTEIN 13-RELATED"/>
    <property type="match status" value="1"/>
</dbReference>
<reference evidence="2 3" key="1">
    <citation type="submission" date="2017-12" db="EMBL/GenBank/DDBJ databases">
        <title>Comparative genomics of Botrytis spp.</title>
        <authorList>
            <person name="Valero-Jimenez C.A."/>
            <person name="Tapia P."/>
            <person name="Veloso J."/>
            <person name="Silva-Moreno E."/>
            <person name="Staats M."/>
            <person name="Valdes J.H."/>
            <person name="Van Kan J.A.L."/>
        </authorList>
    </citation>
    <scope>NUCLEOTIDE SEQUENCE [LARGE SCALE GENOMIC DNA]</scope>
    <source>
        <strain evidence="2 3">Be9601</strain>
    </source>
</reference>
<sequence length="351" mass="38102">MIFPSFSLSIILALSTLSAALPQSPTDANLTSNPGSWHRLPSIPLYPRQEHTTVYLDPYIYILGGIIPSTSNPSTDPYPTTTLMQRFSLTTNTWSRAADLPLPLNHANAAILNGAIYLLGGLTPDSTDTWLANRSCYRYDPSSNTWTQLSTSFPSGLQIGAAAVARRGNTIYLAGGLTYLNISETYQPSVSYFTAYTAGFETWTSLPALPRPRDHAGKGFLGDNGPLYVIGGREFGHDNVVGTNYMYDFQKGEWSEKERMVTPRGGVASAVVGERIFVMGGEGNKESASGVFGQNEAYDTQRDQWRSYAPMDVPRHGTSAVAVGNKIYVPGGGLTEGGNPTDYFSYFEVPS</sequence>
<comment type="caution">
    <text evidence="2">The sequence shown here is derived from an EMBL/GenBank/DDBJ whole genome shotgun (WGS) entry which is preliminary data.</text>
</comment>
<dbReference type="PANTHER" id="PTHR46375:SF3">
    <property type="entry name" value="KELCH REPEAT AND BTB DOMAIN-CONTAINING PROTEIN 13"/>
    <property type="match status" value="1"/>
</dbReference>
<gene>
    <name evidence="2" type="ORF">BELL_0004g00340</name>
</gene>
<feature type="chain" id="PRO_5021497812" description="Galactose oxidase" evidence="1">
    <location>
        <begin position="21"/>
        <end position="351"/>
    </location>
</feature>
<proteinExistence type="predicted"/>
<dbReference type="Pfam" id="PF24681">
    <property type="entry name" value="Kelch_KLHDC2_KLHL20_DRC7"/>
    <property type="match status" value="1"/>
</dbReference>
<keyword evidence="3" id="KW-1185">Reference proteome</keyword>
<dbReference type="SMART" id="SM00612">
    <property type="entry name" value="Kelch"/>
    <property type="match status" value="4"/>
</dbReference>
<name>A0A4Z1KGN2_9HELO</name>
<dbReference type="AlphaFoldDB" id="A0A4Z1KGN2"/>
<keyword evidence="1" id="KW-0732">Signal</keyword>
<protein>
    <recommendedName>
        <fullName evidence="4">Galactose oxidase</fullName>
    </recommendedName>
</protein>
<evidence type="ECO:0008006" key="4">
    <source>
        <dbReference type="Google" id="ProtNLM"/>
    </source>
</evidence>